<keyword evidence="4" id="KW-1185">Reference proteome</keyword>
<evidence type="ECO:0000256" key="1">
    <source>
        <dbReference type="SAM" id="Coils"/>
    </source>
</evidence>
<name>A0ABQ2DF55_9MICC</name>
<dbReference type="Proteomes" id="UP000606115">
    <property type="component" value="Unassembled WGS sequence"/>
</dbReference>
<organism evidence="3 4">
    <name type="scientific">Glutamicibacter ardleyensis</name>
    <dbReference type="NCBI Taxonomy" id="225894"/>
    <lineage>
        <taxon>Bacteria</taxon>
        <taxon>Bacillati</taxon>
        <taxon>Actinomycetota</taxon>
        <taxon>Actinomycetes</taxon>
        <taxon>Micrococcales</taxon>
        <taxon>Micrococcaceae</taxon>
        <taxon>Glutamicibacter</taxon>
    </lineage>
</organism>
<dbReference type="Gene3D" id="3.30.420.10">
    <property type="entry name" value="Ribonuclease H-like superfamily/Ribonuclease H"/>
    <property type="match status" value="1"/>
</dbReference>
<keyword evidence="1" id="KW-0175">Coiled coil</keyword>
<dbReference type="PROSITE" id="PS50994">
    <property type="entry name" value="INTEGRASE"/>
    <property type="match status" value="1"/>
</dbReference>
<evidence type="ECO:0000313" key="4">
    <source>
        <dbReference type="Proteomes" id="UP000606115"/>
    </source>
</evidence>
<dbReference type="EMBL" id="BMKX01000001">
    <property type="protein sequence ID" value="GGJ52299.1"/>
    <property type="molecule type" value="Genomic_DNA"/>
</dbReference>
<protein>
    <submittedName>
        <fullName evidence="3">Transposase</fullName>
    </submittedName>
</protein>
<dbReference type="GeneID" id="303303255"/>
<dbReference type="SUPFAM" id="SSF53098">
    <property type="entry name" value="Ribonuclease H-like"/>
    <property type="match status" value="1"/>
</dbReference>
<evidence type="ECO:0000259" key="2">
    <source>
        <dbReference type="PROSITE" id="PS50994"/>
    </source>
</evidence>
<gene>
    <name evidence="3" type="ORF">GCM10007173_08640</name>
</gene>
<feature type="domain" description="Integrase catalytic" evidence="2">
    <location>
        <begin position="178"/>
        <end position="359"/>
    </location>
</feature>
<dbReference type="RefSeq" id="WP_188683926.1">
    <property type="nucleotide sequence ID" value="NZ_BMKX01000001.1"/>
</dbReference>
<comment type="caution">
    <text evidence="3">The sequence shown here is derived from an EMBL/GenBank/DDBJ whole genome shotgun (WGS) entry which is preliminary data.</text>
</comment>
<dbReference type="InterPro" id="IPR036397">
    <property type="entry name" value="RNaseH_sf"/>
</dbReference>
<sequence>MGHELTLATRRDITKKEAQLYARASKKEKGVILDRITTEIGWSRANARRQLQHALQRRGPAISIKRKPRGNKYSYDAILLLQHVYLVAGQPCGKYLAAIMQIVLDNLEKHADNGSFSKVRVRYTPQIRAELLRMSPATIDRYLAPFKNRLHPDAKSSTRSSKNRFKDIIPIMTHIKPIDHQPGIIMIDTVAHCGHTLKGEFAFTLTVTDPFTGWTINAAVKNKASKWIVEVLDDAKCLFPYELDRIHSDNGAEFLNTAVQAWVKTNNLLATRSRPRHSNDNPFVEQKNGDIVRKDAFYYRYDTPRELAVLKALWPLVNVRKNLFTPTTKAVGYKISRSGRQVRAYDAPCTPADRVRLTGVMLPPQREALDQLYWDTDLAELTRRIHQLQQELIRLAEAKTQAQVQAQVS</sequence>
<dbReference type="InterPro" id="IPR012337">
    <property type="entry name" value="RNaseH-like_sf"/>
</dbReference>
<dbReference type="Pfam" id="PF00665">
    <property type="entry name" value="rve"/>
    <property type="match status" value="1"/>
</dbReference>
<proteinExistence type="predicted"/>
<feature type="coiled-coil region" evidence="1">
    <location>
        <begin position="378"/>
        <end position="405"/>
    </location>
</feature>
<accession>A0ABQ2DF55</accession>
<reference evidence="4" key="1">
    <citation type="journal article" date="2019" name="Int. J. Syst. Evol. Microbiol.">
        <title>The Global Catalogue of Microorganisms (GCM) 10K type strain sequencing project: providing services to taxonomists for standard genome sequencing and annotation.</title>
        <authorList>
            <consortium name="The Broad Institute Genomics Platform"/>
            <consortium name="The Broad Institute Genome Sequencing Center for Infectious Disease"/>
            <person name="Wu L."/>
            <person name="Ma J."/>
        </authorList>
    </citation>
    <scope>NUCLEOTIDE SEQUENCE [LARGE SCALE GENOMIC DNA]</scope>
    <source>
        <strain evidence="4">CGMCC 1.3685</strain>
    </source>
</reference>
<evidence type="ECO:0000313" key="3">
    <source>
        <dbReference type="EMBL" id="GGJ52299.1"/>
    </source>
</evidence>
<dbReference type="InterPro" id="IPR001584">
    <property type="entry name" value="Integrase_cat-core"/>
</dbReference>